<dbReference type="AlphaFoldDB" id="A0A4C1W6S4"/>
<sequence length="163" mass="18108">MGGDERGDIPAVGRSCVSLCRHTTSTTALWNEFCTEGYRHVSAMIKPRSTPVLAQLSAPAVVATSATSSVSVGCLRSNPSILKYRHSNLIQRRCLVIYDRSLGDTNYSRYSIQNHMCNKRDSLKRTCFRLSRLFVYRGVAGSHLPPPAAWSRPWHIARGPSMP</sequence>
<protein>
    <submittedName>
        <fullName evidence="1">Uncharacterized protein</fullName>
    </submittedName>
</protein>
<accession>A0A4C1W6S4</accession>
<name>A0A4C1W6S4_EUMVA</name>
<dbReference type="Proteomes" id="UP000299102">
    <property type="component" value="Unassembled WGS sequence"/>
</dbReference>
<dbReference type="EMBL" id="BGZK01000494">
    <property type="protein sequence ID" value="GBP47058.1"/>
    <property type="molecule type" value="Genomic_DNA"/>
</dbReference>
<evidence type="ECO:0000313" key="1">
    <source>
        <dbReference type="EMBL" id="GBP47058.1"/>
    </source>
</evidence>
<reference evidence="1 2" key="1">
    <citation type="journal article" date="2019" name="Commun. Biol.">
        <title>The bagworm genome reveals a unique fibroin gene that provides high tensile strength.</title>
        <authorList>
            <person name="Kono N."/>
            <person name="Nakamura H."/>
            <person name="Ohtoshi R."/>
            <person name="Tomita M."/>
            <person name="Numata K."/>
            <person name="Arakawa K."/>
        </authorList>
    </citation>
    <scope>NUCLEOTIDE SEQUENCE [LARGE SCALE GENOMIC DNA]</scope>
</reference>
<comment type="caution">
    <text evidence="1">The sequence shown here is derived from an EMBL/GenBank/DDBJ whole genome shotgun (WGS) entry which is preliminary data.</text>
</comment>
<organism evidence="1 2">
    <name type="scientific">Eumeta variegata</name>
    <name type="common">Bagworm moth</name>
    <name type="synonym">Eumeta japonica</name>
    <dbReference type="NCBI Taxonomy" id="151549"/>
    <lineage>
        <taxon>Eukaryota</taxon>
        <taxon>Metazoa</taxon>
        <taxon>Ecdysozoa</taxon>
        <taxon>Arthropoda</taxon>
        <taxon>Hexapoda</taxon>
        <taxon>Insecta</taxon>
        <taxon>Pterygota</taxon>
        <taxon>Neoptera</taxon>
        <taxon>Endopterygota</taxon>
        <taxon>Lepidoptera</taxon>
        <taxon>Glossata</taxon>
        <taxon>Ditrysia</taxon>
        <taxon>Tineoidea</taxon>
        <taxon>Psychidae</taxon>
        <taxon>Oiketicinae</taxon>
        <taxon>Eumeta</taxon>
    </lineage>
</organism>
<evidence type="ECO:0000313" key="2">
    <source>
        <dbReference type="Proteomes" id="UP000299102"/>
    </source>
</evidence>
<keyword evidence="2" id="KW-1185">Reference proteome</keyword>
<gene>
    <name evidence="1" type="ORF">EVAR_29661_1</name>
</gene>
<proteinExistence type="predicted"/>